<dbReference type="Gene3D" id="3.40.50.1110">
    <property type="entry name" value="SGNH hydrolase"/>
    <property type="match status" value="1"/>
</dbReference>
<dbReference type="InterPro" id="IPR036514">
    <property type="entry name" value="SGNH_hydro_sf"/>
</dbReference>
<protein>
    <submittedName>
        <fullName evidence="3">Lysophospholipase L1</fullName>
    </submittedName>
</protein>
<dbReference type="EMBL" id="FPBO01000002">
    <property type="protein sequence ID" value="SFU37614.1"/>
    <property type="molecule type" value="Genomic_DNA"/>
</dbReference>
<keyword evidence="1" id="KW-0732">Signal</keyword>
<sequence>MRSSQHQLIAGLLFAAVASVSAAGAAAKDAGTRRHWVASWGTANMIPEGQNELPAEQWRDATLRQVVRVSLGGSQVRVRVSNAFGTAPLALEGASLARAAGPGKADIDPASVKPLTFSGRAAVMIPAGAEYYSDPVALEHKAGADLAVSMYFKGEPGRQTGHPGSRATSFVVKGNRLMDAGWTDPAKVQRWYALADIEVQAPRGVGAVVAIGDSITDGYGATTDGNDRWTDMLAARLAKEGKLEMGVVNAGIGGGRMLRDGLGPNMVARFERDVLSRGGVTHAIVLIGVNDVGGQHRNGADTPETRKKMIDDLLTAHRQLVERAHAKGVCVIGGTMTPYMGSGYYKPDADNEADRQAINHWIRNAGVFDAVADFDAAVRDPARPERMLPERDTGDGLHPSLAGFRAMAEAVPLAALRQCAVAK</sequence>
<proteinExistence type="predicted"/>
<keyword evidence="4" id="KW-1185">Reference proteome</keyword>
<evidence type="ECO:0000259" key="2">
    <source>
        <dbReference type="Pfam" id="PF13472"/>
    </source>
</evidence>
<dbReference type="InterPro" id="IPR053140">
    <property type="entry name" value="GDSL_Rv0518-like"/>
</dbReference>
<evidence type="ECO:0000313" key="4">
    <source>
        <dbReference type="Proteomes" id="UP000199391"/>
    </source>
</evidence>
<organism evidence="3 4">
    <name type="scientific">Pseudoduganella namucuonensis</name>
    <dbReference type="NCBI Taxonomy" id="1035707"/>
    <lineage>
        <taxon>Bacteria</taxon>
        <taxon>Pseudomonadati</taxon>
        <taxon>Pseudomonadota</taxon>
        <taxon>Betaproteobacteria</taxon>
        <taxon>Burkholderiales</taxon>
        <taxon>Oxalobacteraceae</taxon>
        <taxon>Telluria group</taxon>
        <taxon>Pseudoduganella</taxon>
    </lineage>
</organism>
<dbReference type="AlphaFoldDB" id="A0A1I7FN62"/>
<evidence type="ECO:0000313" key="3">
    <source>
        <dbReference type="EMBL" id="SFU37614.1"/>
    </source>
</evidence>
<accession>A0A1I7FN62</accession>
<reference evidence="4" key="1">
    <citation type="submission" date="2016-10" db="EMBL/GenBank/DDBJ databases">
        <authorList>
            <person name="Varghese N."/>
            <person name="Submissions S."/>
        </authorList>
    </citation>
    <scope>NUCLEOTIDE SEQUENCE [LARGE SCALE GENOMIC DNA]</scope>
    <source>
        <strain evidence="4">CGMCC 1.11014</strain>
    </source>
</reference>
<evidence type="ECO:0000256" key="1">
    <source>
        <dbReference type="SAM" id="SignalP"/>
    </source>
</evidence>
<dbReference type="InterPro" id="IPR013830">
    <property type="entry name" value="SGNH_hydro"/>
</dbReference>
<name>A0A1I7FN62_9BURK</name>
<dbReference type="RefSeq" id="WP_093553332.1">
    <property type="nucleotide sequence ID" value="NZ_FPBO01000002.1"/>
</dbReference>
<dbReference type="Pfam" id="PF13472">
    <property type="entry name" value="Lipase_GDSL_2"/>
    <property type="match status" value="1"/>
</dbReference>
<dbReference type="PANTHER" id="PTHR43784">
    <property type="entry name" value="GDSL-LIKE LIPASE/ACYLHYDROLASE, PUTATIVE (AFU_ORTHOLOGUE AFUA_2G00820)-RELATED"/>
    <property type="match status" value="1"/>
</dbReference>
<feature type="domain" description="SGNH hydrolase-type esterase" evidence="2">
    <location>
        <begin position="210"/>
        <end position="405"/>
    </location>
</feature>
<gene>
    <name evidence="3" type="ORF">SAMN05216552_1002162</name>
</gene>
<dbReference type="STRING" id="1035707.SAMN05216552_1002162"/>
<dbReference type="Proteomes" id="UP000199391">
    <property type="component" value="Unassembled WGS sequence"/>
</dbReference>
<dbReference type="SUPFAM" id="SSF52266">
    <property type="entry name" value="SGNH hydrolase"/>
    <property type="match status" value="1"/>
</dbReference>
<dbReference type="CDD" id="cd01830">
    <property type="entry name" value="XynE_like"/>
    <property type="match status" value="1"/>
</dbReference>
<feature type="signal peptide" evidence="1">
    <location>
        <begin position="1"/>
        <end position="22"/>
    </location>
</feature>
<dbReference type="GO" id="GO:0016788">
    <property type="term" value="F:hydrolase activity, acting on ester bonds"/>
    <property type="evidence" value="ECO:0007669"/>
    <property type="project" value="UniProtKB-ARBA"/>
</dbReference>
<dbReference type="OrthoDB" id="1828825at2"/>
<feature type="chain" id="PRO_5011648199" evidence="1">
    <location>
        <begin position="23"/>
        <end position="423"/>
    </location>
</feature>
<dbReference type="PANTHER" id="PTHR43784:SF2">
    <property type="entry name" value="GDSL-LIKE LIPASE_ACYLHYDROLASE, PUTATIVE (AFU_ORTHOLOGUE AFUA_2G00820)-RELATED"/>
    <property type="match status" value="1"/>
</dbReference>